<accession>A0A5E7RFK6</accession>
<name>A0A5E7RFK6_PSEFL</name>
<evidence type="ECO:0000313" key="2">
    <source>
        <dbReference type="EMBL" id="VVP73106.1"/>
    </source>
</evidence>
<reference evidence="2 3" key="1">
    <citation type="submission" date="2019-09" db="EMBL/GenBank/DDBJ databases">
        <authorList>
            <person name="Chandra G."/>
            <person name="Truman W A."/>
        </authorList>
    </citation>
    <scope>NUCLEOTIDE SEQUENCE [LARGE SCALE GENOMIC DNA]</scope>
    <source>
        <strain evidence="2">PS922</strain>
    </source>
</reference>
<dbReference type="RefSeq" id="WP_154863040.1">
    <property type="nucleotide sequence ID" value="NZ_CABVJB010000002.1"/>
</dbReference>
<dbReference type="Pfam" id="PF06992">
    <property type="entry name" value="Phage_lambda_P"/>
    <property type="match status" value="1"/>
</dbReference>
<feature type="compositionally biased region" description="Polar residues" evidence="1">
    <location>
        <begin position="251"/>
        <end position="261"/>
    </location>
</feature>
<sequence>MSQVKHVPQSANQLLSKMGNLPPVTLERPKQLPPGTADVVNALFKELQAIFPAWKQAWPDDEALRAAKRSWVKAFITAGINTLEQIRYGLQNCRQHGGDFAPSVGKFVKWCQPTPEMLGIPSHDKAFREALVNLAPSRALSRVWSHPAVRHAALQCEMHNLNSLVSEKASKVFDRAYDITIRMLVSGQPLEDIAIGISHDSQKPETQLAEEYGEARLLMTMSQQSIPLDGKVARAQLLARFASGPGEREQQQASLPRTRLNSLPDPFNPTGGF</sequence>
<evidence type="ECO:0000256" key="1">
    <source>
        <dbReference type="SAM" id="MobiDB-lite"/>
    </source>
</evidence>
<evidence type="ECO:0008006" key="4">
    <source>
        <dbReference type="Google" id="ProtNLM"/>
    </source>
</evidence>
<gene>
    <name evidence="2" type="ORF">PS922_01024</name>
</gene>
<protein>
    <recommendedName>
        <fullName evidence="4">Replication protein P</fullName>
    </recommendedName>
</protein>
<dbReference type="EMBL" id="CABVJB010000002">
    <property type="protein sequence ID" value="VVP73106.1"/>
    <property type="molecule type" value="Genomic_DNA"/>
</dbReference>
<dbReference type="AlphaFoldDB" id="A0A5E7RFK6"/>
<feature type="region of interest" description="Disordered" evidence="1">
    <location>
        <begin position="242"/>
        <end position="273"/>
    </location>
</feature>
<dbReference type="InterPro" id="IPR009731">
    <property type="entry name" value="P-like"/>
</dbReference>
<organism evidence="2 3">
    <name type="scientific">Pseudomonas fluorescens</name>
    <dbReference type="NCBI Taxonomy" id="294"/>
    <lineage>
        <taxon>Bacteria</taxon>
        <taxon>Pseudomonadati</taxon>
        <taxon>Pseudomonadota</taxon>
        <taxon>Gammaproteobacteria</taxon>
        <taxon>Pseudomonadales</taxon>
        <taxon>Pseudomonadaceae</taxon>
        <taxon>Pseudomonas</taxon>
    </lineage>
</organism>
<dbReference type="GO" id="GO:0006270">
    <property type="term" value="P:DNA replication initiation"/>
    <property type="evidence" value="ECO:0007669"/>
    <property type="project" value="InterPro"/>
</dbReference>
<evidence type="ECO:0000313" key="3">
    <source>
        <dbReference type="Proteomes" id="UP000325565"/>
    </source>
</evidence>
<dbReference type="Proteomes" id="UP000325565">
    <property type="component" value="Unassembled WGS sequence"/>
</dbReference>
<proteinExistence type="predicted"/>